<keyword evidence="8 10" id="KW-0472">Membrane</keyword>
<keyword evidence="3" id="KW-0813">Transport</keyword>
<dbReference type="Pfam" id="PF01769">
    <property type="entry name" value="MgtE"/>
    <property type="match status" value="2"/>
</dbReference>
<dbReference type="FunFam" id="1.10.357.20:FF:000001">
    <property type="entry name" value="Solute carrier family 41 member 2"/>
    <property type="match status" value="1"/>
</dbReference>
<accession>T1JLE6</accession>
<reference evidence="13" key="1">
    <citation type="submission" date="2011-05" db="EMBL/GenBank/DDBJ databases">
        <authorList>
            <person name="Richards S.R."/>
            <person name="Qu J."/>
            <person name="Jiang H."/>
            <person name="Jhangiani S.N."/>
            <person name="Agravi P."/>
            <person name="Goodspeed R."/>
            <person name="Gross S."/>
            <person name="Mandapat C."/>
            <person name="Jackson L."/>
            <person name="Mathew T."/>
            <person name="Pu L."/>
            <person name="Thornton R."/>
            <person name="Saada N."/>
            <person name="Wilczek-Boney K.B."/>
            <person name="Lee S."/>
            <person name="Kovar C."/>
            <person name="Wu Y."/>
            <person name="Scherer S.E."/>
            <person name="Worley K.C."/>
            <person name="Muzny D.M."/>
            <person name="Gibbs R."/>
        </authorList>
    </citation>
    <scope>NUCLEOTIDE SEQUENCE</scope>
    <source>
        <strain evidence="13">Brora</strain>
    </source>
</reference>
<dbReference type="AlphaFoldDB" id="T1JLE6"/>
<evidence type="ECO:0000313" key="13">
    <source>
        <dbReference type="Proteomes" id="UP000014500"/>
    </source>
</evidence>
<evidence type="ECO:0000256" key="6">
    <source>
        <dbReference type="ARBA" id="ARBA00022989"/>
    </source>
</evidence>
<dbReference type="GO" id="GO:0005886">
    <property type="term" value="C:plasma membrane"/>
    <property type="evidence" value="ECO:0007669"/>
    <property type="project" value="TreeGrafter"/>
</dbReference>
<comment type="subcellular location">
    <subcellularLocation>
        <location evidence="1">Membrane</location>
        <topology evidence="1">Multi-pass membrane protein</topology>
    </subcellularLocation>
</comment>
<organism evidence="12 13">
    <name type="scientific">Strigamia maritima</name>
    <name type="common">European centipede</name>
    <name type="synonym">Geophilus maritimus</name>
    <dbReference type="NCBI Taxonomy" id="126957"/>
    <lineage>
        <taxon>Eukaryota</taxon>
        <taxon>Metazoa</taxon>
        <taxon>Ecdysozoa</taxon>
        <taxon>Arthropoda</taxon>
        <taxon>Myriapoda</taxon>
        <taxon>Chilopoda</taxon>
        <taxon>Pleurostigmophora</taxon>
        <taxon>Geophilomorpha</taxon>
        <taxon>Linotaeniidae</taxon>
        <taxon>Strigamia</taxon>
    </lineage>
</organism>
<dbReference type="GO" id="GO:0008324">
    <property type="term" value="F:monoatomic cation transmembrane transporter activity"/>
    <property type="evidence" value="ECO:0007669"/>
    <property type="project" value="InterPro"/>
</dbReference>
<evidence type="ECO:0000256" key="2">
    <source>
        <dbReference type="ARBA" id="ARBA00009749"/>
    </source>
</evidence>
<feature type="transmembrane region" description="Helical" evidence="10">
    <location>
        <begin position="253"/>
        <end position="276"/>
    </location>
</feature>
<evidence type="ECO:0000256" key="10">
    <source>
        <dbReference type="SAM" id="Phobius"/>
    </source>
</evidence>
<keyword evidence="4 10" id="KW-0812">Transmembrane</keyword>
<comment type="similarity">
    <text evidence="2">Belongs to the SLC41A transporter family.</text>
</comment>
<evidence type="ECO:0000256" key="4">
    <source>
        <dbReference type="ARBA" id="ARBA00022692"/>
    </source>
</evidence>
<dbReference type="EnsemblMetazoa" id="SMAR014676-RA">
    <property type="protein sequence ID" value="SMAR014676-PA"/>
    <property type="gene ID" value="SMAR014676"/>
</dbReference>
<feature type="transmembrane region" description="Helical" evidence="10">
    <location>
        <begin position="352"/>
        <end position="372"/>
    </location>
</feature>
<feature type="compositionally biased region" description="Basic and acidic residues" evidence="9">
    <location>
        <begin position="1"/>
        <end position="24"/>
    </location>
</feature>
<feature type="transmembrane region" description="Helical" evidence="10">
    <location>
        <begin position="470"/>
        <end position="492"/>
    </location>
</feature>
<keyword evidence="13" id="KW-1185">Reference proteome</keyword>
<sequence length="822" mass="91302">MQDDNRSSFDKLPLELSGRSELRNRHTVISTPMVPKTERDDDDEEEEEKLDPNGDTQEQHLLPYKHSSIISIGRKVVLNGATPNFDSTDIEELELQIEDGYHHGKIQPLCARDRSEERDIKVSKTSTNVHEEAAWSIALQVFIPFLIAGFGMVGAGIVLDIVQHWAVFKEVTEVFILVPALLGLKGNLEMTLASRLSTQANLGNMDKRSQLWSMIISNMALIQCQAGVVGFLASLAAMIMGWIPEGEFNLDHAFLLCASSLVTASVARCIMVGVVILSRRCHINPDNVATPIAASLGDLTTLALLSGIATFLFNSIGKHDWLAPVIIVIFLMLTPVWAWLAKRNKYTADVLYTGWTPVIVAMAISSAGGLILDFTVSNFKGIAVFQPVINGVGGNLVAVQASRLSTSLHQESELGTLPANSPKVCANPCSAYFGNNKHARTVRVLMLMVIPGHLIFMYTISYIKAGHTTLTPVFTCVYLMAATIQVLLLFYIANVMVHWMWQREIDPDSSAIPYLTAIGDLLGTGLLAVAFQFLFVIGDKDSDMSLFEEQGYYRNRKLCHTSKAEIKGEETEGCHPNMTGQIIDGDDSEDFDEETINTTLPFMANPHDWQLTKKNNRRFTIPRFNMDFRPLSLEAAVRFCKVHGGYKLNKDVRYKTLNELKIWPSLEKNPAASIVTNDRDCVRMQLAAPGQSFAIVDFKPCKEVIDYHCVIGYTNNQTDCKDRVGDHCFHTVHAEGYNPEAMFGNYRKKFATSVGNENVDVQYELEYLDVYENGPSPYKIDVTILSPEHECLVVESKTFQLQTKSCKEGGCPLCAITDDGAT</sequence>
<feature type="domain" description="SLC41A/MgtE integral membrane" evidence="11">
    <location>
        <begin position="386"/>
        <end position="529"/>
    </location>
</feature>
<evidence type="ECO:0000256" key="7">
    <source>
        <dbReference type="ARBA" id="ARBA00023065"/>
    </source>
</evidence>
<dbReference type="FunFam" id="1.10.357.20:FF:000002">
    <property type="entry name" value="Solute carrier family 41, member 2"/>
    <property type="match status" value="1"/>
</dbReference>
<dbReference type="InterPro" id="IPR036739">
    <property type="entry name" value="SLC41_membr_dom_sf"/>
</dbReference>
<feature type="domain" description="SLC41A/MgtE integral membrane" evidence="11">
    <location>
        <begin position="178"/>
        <end position="308"/>
    </location>
</feature>
<feature type="transmembrane region" description="Helical" evidence="10">
    <location>
        <begin position="288"/>
        <end position="309"/>
    </location>
</feature>
<keyword evidence="7" id="KW-0406">Ion transport</keyword>
<dbReference type="SUPFAM" id="SSF161093">
    <property type="entry name" value="MgtE membrane domain-like"/>
    <property type="match status" value="2"/>
</dbReference>
<feature type="transmembrane region" description="Helical" evidence="10">
    <location>
        <begin position="321"/>
        <end position="340"/>
    </location>
</feature>
<evidence type="ECO:0000256" key="5">
    <source>
        <dbReference type="ARBA" id="ARBA00022842"/>
    </source>
</evidence>
<protein>
    <recommendedName>
        <fullName evidence="11">SLC41A/MgtE integral membrane domain-containing protein</fullName>
    </recommendedName>
</protein>
<evidence type="ECO:0000256" key="1">
    <source>
        <dbReference type="ARBA" id="ARBA00004141"/>
    </source>
</evidence>
<dbReference type="EMBL" id="JH431612">
    <property type="status" value="NOT_ANNOTATED_CDS"/>
    <property type="molecule type" value="Genomic_DNA"/>
</dbReference>
<evidence type="ECO:0000259" key="11">
    <source>
        <dbReference type="Pfam" id="PF01769"/>
    </source>
</evidence>
<dbReference type="PhylomeDB" id="T1JLE6"/>
<dbReference type="PANTHER" id="PTHR16228">
    <property type="entry name" value="DIVALENT CATION TRANSPORTER SOLUTE CARRIER FAMILY 41"/>
    <property type="match status" value="1"/>
</dbReference>
<evidence type="ECO:0000256" key="8">
    <source>
        <dbReference type="ARBA" id="ARBA00023136"/>
    </source>
</evidence>
<name>T1JLE6_STRMM</name>
<feature type="transmembrane region" description="Helical" evidence="10">
    <location>
        <begin position="444"/>
        <end position="463"/>
    </location>
</feature>
<keyword evidence="6 10" id="KW-1133">Transmembrane helix</keyword>
<feature type="region of interest" description="Disordered" evidence="9">
    <location>
        <begin position="1"/>
        <end position="61"/>
    </location>
</feature>
<feature type="transmembrane region" description="Helical" evidence="10">
    <location>
        <begin position="512"/>
        <end position="537"/>
    </location>
</feature>
<feature type="transmembrane region" description="Helical" evidence="10">
    <location>
        <begin position="215"/>
        <end position="241"/>
    </location>
</feature>
<evidence type="ECO:0000313" key="12">
    <source>
        <dbReference type="EnsemblMetazoa" id="SMAR014676-PA"/>
    </source>
</evidence>
<dbReference type="HOGENOM" id="CLU_344301_0_0_1"/>
<evidence type="ECO:0000256" key="3">
    <source>
        <dbReference type="ARBA" id="ARBA00022448"/>
    </source>
</evidence>
<dbReference type="InterPro" id="IPR045349">
    <property type="entry name" value="SLC41A1-3"/>
</dbReference>
<dbReference type="eggNOG" id="KOG3788">
    <property type="taxonomic scope" value="Eukaryota"/>
</dbReference>
<dbReference type="Proteomes" id="UP000014500">
    <property type="component" value="Unassembled WGS sequence"/>
</dbReference>
<feature type="compositionally biased region" description="Acidic residues" evidence="9">
    <location>
        <begin position="40"/>
        <end position="49"/>
    </location>
</feature>
<dbReference type="InterPro" id="IPR006667">
    <property type="entry name" value="SLC41_membr_dom"/>
</dbReference>
<reference evidence="12" key="2">
    <citation type="submission" date="2015-02" db="UniProtKB">
        <authorList>
            <consortium name="EnsemblMetazoa"/>
        </authorList>
    </citation>
    <scope>IDENTIFICATION</scope>
</reference>
<feature type="transmembrane region" description="Helical" evidence="10">
    <location>
        <begin position="133"/>
        <end position="159"/>
    </location>
</feature>
<evidence type="ECO:0000256" key="9">
    <source>
        <dbReference type="SAM" id="MobiDB-lite"/>
    </source>
</evidence>
<proteinExistence type="inferred from homology"/>
<dbReference type="Gene3D" id="1.10.357.20">
    <property type="entry name" value="SLC41 divalent cation transporters, integral membrane domain"/>
    <property type="match status" value="2"/>
</dbReference>
<dbReference type="PANTHER" id="PTHR16228:SF7">
    <property type="entry name" value="SLC41A_MGTE INTEGRAL MEMBRANE DOMAIN-CONTAINING PROTEIN"/>
    <property type="match status" value="1"/>
</dbReference>
<keyword evidence="5" id="KW-0460">Magnesium</keyword>